<protein>
    <recommendedName>
        <fullName evidence="7">3-phosphoshikimate 1-carboxyvinyltransferase</fullName>
        <ecNumber evidence="7">2.5.1.19</ecNumber>
    </recommendedName>
    <alternativeName>
        <fullName evidence="7">5-enolpyruvylshikimate-3-phosphate synthase</fullName>
        <shortName evidence="7">EPSP synthase</shortName>
        <shortName evidence="7">EPSPS</shortName>
    </alternativeName>
</protein>
<accession>A0ABN3Y0Y1</accession>
<evidence type="ECO:0000313" key="9">
    <source>
        <dbReference type="EMBL" id="GAA3009303.1"/>
    </source>
</evidence>
<comment type="caution">
    <text evidence="7">Lacks conserved residue(s) required for the propagation of feature annotation.</text>
</comment>
<gene>
    <name evidence="7 9" type="primary">aroA</name>
    <name evidence="9" type="ORF">GCM10019998_01820</name>
</gene>
<dbReference type="PROSITE" id="PS00885">
    <property type="entry name" value="EPSP_SYNTHASE_2"/>
    <property type="match status" value="1"/>
</dbReference>
<dbReference type="Pfam" id="PF00275">
    <property type="entry name" value="EPSP_synthase"/>
    <property type="match status" value="1"/>
</dbReference>
<evidence type="ECO:0000259" key="8">
    <source>
        <dbReference type="Pfam" id="PF00275"/>
    </source>
</evidence>
<dbReference type="PROSITE" id="PS00104">
    <property type="entry name" value="EPSP_SYNTHASE_1"/>
    <property type="match status" value="1"/>
</dbReference>
<evidence type="ECO:0000256" key="2">
    <source>
        <dbReference type="ARBA" id="ARBA00009948"/>
    </source>
</evidence>
<dbReference type="HAMAP" id="MF_00210">
    <property type="entry name" value="EPSP_synth"/>
    <property type="match status" value="1"/>
</dbReference>
<evidence type="ECO:0000256" key="6">
    <source>
        <dbReference type="ARBA" id="ARBA00044633"/>
    </source>
</evidence>
<feature type="active site" description="Proton acceptor" evidence="7">
    <location>
        <position position="311"/>
    </location>
</feature>
<comment type="similarity">
    <text evidence="2 7">Belongs to the EPSP synthase family.</text>
</comment>
<feature type="binding site" evidence="7">
    <location>
        <position position="19"/>
    </location>
    <ligand>
        <name>3-phosphoshikimate</name>
        <dbReference type="ChEBI" id="CHEBI:145989"/>
    </ligand>
</feature>
<feature type="binding site" evidence="7">
    <location>
        <position position="167"/>
    </location>
    <ligand>
        <name>3-phosphoshikimate</name>
        <dbReference type="ChEBI" id="CHEBI:145989"/>
    </ligand>
</feature>
<keyword evidence="4 7" id="KW-0808">Transferase</keyword>
<reference evidence="9 10" key="1">
    <citation type="journal article" date="2019" name="Int. J. Syst. Evol. Microbiol.">
        <title>The Global Catalogue of Microorganisms (GCM) 10K type strain sequencing project: providing services to taxonomists for standard genome sequencing and annotation.</title>
        <authorList>
            <consortium name="The Broad Institute Genomics Platform"/>
            <consortium name="The Broad Institute Genome Sequencing Center for Infectious Disease"/>
            <person name="Wu L."/>
            <person name="Ma J."/>
        </authorList>
    </citation>
    <scope>NUCLEOTIDE SEQUENCE [LARGE SCALE GENOMIC DNA]</scope>
    <source>
        <strain evidence="9 10">JCM 8736</strain>
    </source>
</reference>
<feature type="binding site" evidence="7">
    <location>
        <position position="311"/>
    </location>
    <ligand>
        <name>3-phosphoshikimate</name>
        <dbReference type="ChEBI" id="CHEBI:145989"/>
    </ligand>
</feature>
<evidence type="ECO:0000256" key="3">
    <source>
        <dbReference type="ARBA" id="ARBA00022605"/>
    </source>
</evidence>
<evidence type="ECO:0000313" key="10">
    <source>
        <dbReference type="Proteomes" id="UP001501577"/>
    </source>
</evidence>
<dbReference type="InterPro" id="IPR023193">
    <property type="entry name" value="EPSP_synthase_CS"/>
</dbReference>
<comment type="subcellular location">
    <subcellularLocation>
        <location evidence="7">Cytoplasm</location>
    </subcellularLocation>
</comment>
<keyword evidence="3 7" id="KW-0028">Amino-acid biosynthesis</keyword>
<keyword evidence="7" id="KW-0963">Cytoplasm</keyword>
<feature type="binding site" evidence="7">
    <location>
        <position position="384"/>
    </location>
    <ligand>
        <name>phosphoenolpyruvate</name>
        <dbReference type="ChEBI" id="CHEBI:58702"/>
    </ligand>
</feature>
<keyword evidence="10" id="KW-1185">Reference proteome</keyword>
<dbReference type="CDD" id="cd01556">
    <property type="entry name" value="EPSP_synthase"/>
    <property type="match status" value="1"/>
</dbReference>
<comment type="pathway">
    <text evidence="1 7">Metabolic intermediate biosynthesis; chorismate biosynthesis; chorismate from D-erythrose 4-phosphate and phosphoenolpyruvate: step 6/7.</text>
</comment>
<feature type="binding site" evidence="7">
    <location>
        <position position="165"/>
    </location>
    <ligand>
        <name>3-phosphoshikimate</name>
        <dbReference type="ChEBI" id="CHEBI:145989"/>
    </ligand>
</feature>
<dbReference type="InterPro" id="IPR036968">
    <property type="entry name" value="Enolpyruvate_Tfrase_sf"/>
</dbReference>
<dbReference type="PANTHER" id="PTHR21090">
    <property type="entry name" value="AROM/DEHYDROQUINATE SYNTHASE"/>
    <property type="match status" value="1"/>
</dbReference>
<organism evidence="9 10">
    <name type="scientific">Tetragenococcus solitarius</name>
    <dbReference type="NCBI Taxonomy" id="71453"/>
    <lineage>
        <taxon>Bacteria</taxon>
        <taxon>Bacillati</taxon>
        <taxon>Bacillota</taxon>
        <taxon>Bacilli</taxon>
        <taxon>Lactobacillales</taxon>
        <taxon>Enterococcaceae</taxon>
        <taxon>Tetragenococcus</taxon>
    </lineage>
</organism>
<name>A0ABN3Y0Y1_9ENTE</name>
<comment type="function">
    <text evidence="7">Catalyzes the transfer of the enolpyruvyl moiety of phosphoenolpyruvate (PEP) to the 5-hydroxyl of shikimate-3-phosphate (S3P) to produce enolpyruvyl shikimate-3-phosphate and inorganic phosphate.</text>
</comment>
<feature type="binding site" evidence="7">
    <location>
        <position position="19"/>
    </location>
    <ligand>
        <name>phosphoenolpyruvate</name>
        <dbReference type="ChEBI" id="CHEBI:58702"/>
    </ligand>
</feature>
<dbReference type="Proteomes" id="UP001501577">
    <property type="component" value="Unassembled WGS sequence"/>
</dbReference>
<dbReference type="EMBL" id="BAAAXQ010000005">
    <property type="protein sequence ID" value="GAA3009303.1"/>
    <property type="molecule type" value="Genomic_DNA"/>
</dbReference>
<keyword evidence="5 7" id="KW-0057">Aromatic amino acid biosynthesis</keyword>
<evidence type="ECO:0000256" key="1">
    <source>
        <dbReference type="ARBA" id="ARBA00004811"/>
    </source>
</evidence>
<dbReference type="Gene3D" id="3.65.10.10">
    <property type="entry name" value="Enolpyruvate transferase domain"/>
    <property type="match status" value="2"/>
</dbReference>
<evidence type="ECO:0000256" key="5">
    <source>
        <dbReference type="ARBA" id="ARBA00023141"/>
    </source>
</evidence>
<comment type="catalytic activity">
    <reaction evidence="6">
        <text>3-phosphoshikimate + phosphoenolpyruvate = 5-O-(1-carboxyvinyl)-3-phosphoshikimate + phosphate</text>
        <dbReference type="Rhea" id="RHEA:21256"/>
        <dbReference type="ChEBI" id="CHEBI:43474"/>
        <dbReference type="ChEBI" id="CHEBI:57701"/>
        <dbReference type="ChEBI" id="CHEBI:58702"/>
        <dbReference type="ChEBI" id="CHEBI:145989"/>
        <dbReference type="EC" id="2.5.1.19"/>
    </reaction>
    <physiologicalReaction direction="left-to-right" evidence="6">
        <dbReference type="Rhea" id="RHEA:21257"/>
    </physiologicalReaction>
</comment>
<evidence type="ECO:0000256" key="7">
    <source>
        <dbReference type="HAMAP-Rule" id="MF_00210"/>
    </source>
</evidence>
<dbReference type="NCBIfam" id="TIGR01356">
    <property type="entry name" value="aroA"/>
    <property type="match status" value="1"/>
</dbReference>
<feature type="binding site" evidence="7">
    <location>
        <position position="20"/>
    </location>
    <ligand>
        <name>3-phosphoshikimate</name>
        <dbReference type="ChEBI" id="CHEBI:145989"/>
    </ligand>
</feature>
<dbReference type="InterPro" id="IPR006264">
    <property type="entry name" value="EPSP_synthase"/>
</dbReference>
<feature type="domain" description="Enolpyruvate transferase" evidence="8">
    <location>
        <begin position="7"/>
        <end position="417"/>
    </location>
</feature>
<feature type="binding site" evidence="7">
    <location>
        <position position="119"/>
    </location>
    <ligand>
        <name>phosphoenolpyruvate</name>
        <dbReference type="ChEBI" id="CHEBI:58702"/>
    </ligand>
</feature>
<feature type="binding site" evidence="7">
    <location>
        <position position="167"/>
    </location>
    <ligand>
        <name>phosphoenolpyruvate</name>
        <dbReference type="ChEBI" id="CHEBI:58702"/>
    </ligand>
</feature>
<feature type="binding site" evidence="7">
    <location>
        <position position="91"/>
    </location>
    <ligand>
        <name>phosphoenolpyruvate</name>
        <dbReference type="ChEBI" id="CHEBI:58702"/>
    </ligand>
</feature>
<dbReference type="SUPFAM" id="SSF55205">
    <property type="entry name" value="EPT/RTPC-like"/>
    <property type="match status" value="1"/>
</dbReference>
<comment type="caution">
    <text evidence="9">The sequence shown here is derived from an EMBL/GenBank/DDBJ whole genome shotgun (WGS) entry which is preliminary data.</text>
</comment>
<dbReference type="RefSeq" id="WP_068706832.1">
    <property type="nucleotide sequence ID" value="NZ_BAAAXQ010000005.1"/>
</dbReference>
<dbReference type="PANTHER" id="PTHR21090:SF5">
    <property type="entry name" value="PENTAFUNCTIONAL AROM POLYPEPTIDE"/>
    <property type="match status" value="1"/>
</dbReference>
<feature type="binding site" evidence="7">
    <location>
        <position position="24"/>
    </location>
    <ligand>
        <name>3-phosphoshikimate</name>
        <dbReference type="ChEBI" id="CHEBI:145989"/>
    </ligand>
</feature>
<dbReference type="InterPro" id="IPR013792">
    <property type="entry name" value="RNA3'P_cycl/enolpyr_Trfase_a/b"/>
</dbReference>
<dbReference type="InterPro" id="IPR001986">
    <property type="entry name" value="Enolpyruvate_Tfrase_dom"/>
</dbReference>
<feature type="binding site" evidence="7">
    <location>
        <position position="342"/>
    </location>
    <ligand>
        <name>phosphoenolpyruvate</name>
        <dbReference type="ChEBI" id="CHEBI:58702"/>
    </ligand>
</feature>
<feature type="binding site" evidence="7">
    <location>
        <position position="338"/>
    </location>
    <ligand>
        <name>3-phosphoshikimate</name>
        <dbReference type="ChEBI" id="CHEBI:145989"/>
    </ligand>
</feature>
<dbReference type="EC" id="2.5.1.19" evidence="7"/>
<sequence>MRLLSTDALQGSIDVPADKSITHRSVMFGAIAKGQTKIKNFLRAQDCLNTLQALKELGVPIYDDGNTITVTGVGFSGLTSARQAINVGNSGTTMRLLLGILAGATFETKLIGDASLNKRPMQRVISPLKQMGATIMGENQQEFPPLIVKGNSHLTPIKYTMPVASAQVKSAILFAALQAEGQTKIIEKELSRNHTEEMIAQFGGKIHIDGKIISLYGPQILEGQDITIPGDISSAAFFLVAGAIVPNSEVILRNVGMNPTRIGIIDVMKQMGAHLQITDKDQVNQSATCIIKSSSLKATIIKGALIPRLIDELPIIALLATQAQGTTIIKDAQELKVKETNRIDVTAWQLQKMGANIKATEDGLVIHGKTPLHGAKVSSHGDHRIGMMLQIAALISEDSVELEKPEAIAISYPNFFQDVKQLVKRRR</sequence>
<proteinExistence type="inferred from homology"/>
<comment type="subunit">
    <text evidence="7">Monomer.</text>
</comment>
<dbReference type="PIRSF" id="PIRSF000505">
    <property type="entry name" value="EPSPS"/>
    <property type="match status" value="1"/>
</dbReference>
<evidence type="ECO:0000256" key="4">
    <source>
        <dbReference type="ARBA" id="ARBA00022679"/>
    </source>
</evidence>